<dbReference type="AlphaFoldDB" id="A0A3R8QNX7"/>
<comment type="caution">
    <text evidence="2">The sequence shown here is derived from an EMBL/GenBank/DDBJ whole genome shotgun (WGS) entry which is preliminary data.</text>
</comment>
<sequence>MAGAVPRIGTGHLDLELADPDWPERLDAALADAGTGLALWIVSPSSADTSALAELRRRLAAAARQGAPLRFVGIADDARHVTTPELAAALRSALPEGLPVAAGARSHFTELIREWDTVLAAEPEALAFATTPLFHTLETEQLVEAIAMQRLLAEQLTARAPDLPVHVGPITLRPRFANVATRPQPVPAPAPPVDPRAGTALHEARTIASAAALAVPGVASLTYEQVPDALAALGRADRPLPTEPAEDSLVTARSADGLIWAINDGTTLLLVSLSDRCRHVLVPGRPAPVALEPAAWTAL</sequence>
<protein>
    <recommendedName>
        <fullName evidence="1">D-apionate lactonase TIM barrel domain-containing protein</fullName>
    </recommendedName>
</protein>
<gene>
    <name evidence="2" type="ORF">DS079_07200</name>
</gene>
<evidence type="ECO:0000313" key="2">
    <source>
        <dbReference type="EMBL" id="RRR19123.1"/>
    </source>
</evidence>
<dbReference type="Proteomes" id="UP000274327">
    <property type="component" value="Unassembled WGS sequence"/>
</dbReference>
<keyword evidence="3" id="KW-1185">Reference proteome</keyword>
<organism evidence="2 3">
    <name type="scientific">Brachybacterium paraconglomeratum</name>
    <dbReference type="NCBI Taxonomy" id="173362"/>
    <lineage>
        <taxon>Bacteria</taxon>
        <taxon>Bacillati</taxon>
        <taxon>Actinomycetota</taxon>
        <taxon>Actinomycetes</taxon>
        <taxon>Micrococcales</taxon>
        <taxon>Dermabacteraceae</taxon>
        <taxon>Brachybacterium</taxon>
    </lineage>
</organism>
<reference evidence="2 3" key="1">
    <citation type="submission" date="2018-07" db="EMBL/GenBank/DDBJ databases">
        <title>Brachybacteriurn paraconglorneratum KCTC 9916.</title>
        <authorList>
            <person name="Li Y."/>
        </authorList>
    </citation>
    <scope>NUCLEOTIDE SEQUENCE [LARGE SCALE GENOMIC DNA]</scope>
    <source>
        <strain evidence="2 3">KCTC 9916</strain>
    </source>
</reference>
<dbReference type="Pfam" id="PF25838">
    <property type="entry name" value="Apionate_lact_M"/>
    <property type="match status" value="1"/>
</dbReference>
<dbReference type="EMBL" id="QOCI01000004">
    <property type="protein sequence ID" value="RRR19123.1"/>
    <property type="molecule type" value="Genomic_DNA"/>
</dbReference>
<dbReference type="GeneID" id="78120808"/>
<name>A0A3R8QNX7_9MICO</name>
<evidence type="ECO:0000313" key="3">
    <source>
        <dbReference type="Proteomes" id="UP000274327"/>
    </source>
</evidence>
<proteinExistence type="predicted"/>
<dbReference type="InterPro" id="IPR058787">
    <property type="entry name" value="ApnL_M"/>
</dbReference>
<feature type="domain" description="D-apionate lactonase TIM barrel" evidence="1">
    <location>
        <begin position="8"/>
        <end position="238"/>
    </location>
</feature>
<dbReference type="RefSeq" id="WP_126986126.1">
    <property type="nucleotide sequence ID" value="NZ_JBITWK010000002.1"/>
</dbReference>
<accession>A0A3R8QNX7</accession>
<evidence type="ECO:0000259" key="1">
    <source>
        <dbReference type="Pfam" id="PF25838"/>
    </source>
</evidence>